<dbReference type="Gene3D" id="1.10.357.10">
    <property type="entry name" value="Tetracycline Repressor, domain 2"/>
    <property type="match status" value="1"/>
</dbReference>
<evidence type="ECO:0000259" key="5">
    <source>
        <dbReference type="PROSITE" id="PS50977"/>
    </source>
</evidence>
<sequence>MAPKVSEEHKEQRRLSILDAAKEIFTVKGYNAFVMQDVIEATGMSRGGVYQYFSNKEELFLAVLELSQERSKKEINDIIESSKPIWEELKEMAEEFNDIQEGDYSFGAAQIEFNLADRHLPHKQEFMKKRMKWAMTLYTDLFNEGVSRGEFSPKVPLEHIASYHITFLDGLSIERIFLKAQELSINEQITLFLSHLKTMLGVKEA</sequence>
<dbReference type="PANTHER" id="PTHR47506">
    <property type="entry name" value="TRANSCRIPTIONAL REGULATORY PROTEIN"/>
    <property type="match status" value="1"/>
</dbReference>
<dbReference type="Gene3D" id="1.10.10.60">
    <property type="entry name" value="Homeodomain-like"/>
    <property type="match status" value="1"/>
</dbReference>
<dbReference type="Proteomes" id="UP001596549">
    <property type="component" value="Unassembled WGS sequence"/>
</dbReference>
<dbReference type="InterPro" id="IPR009057">
    <property type="entry name" value="Homeodomain-like_sf"/>
</dbReference>
<dbReference type="Pfam" id="PF00440">
    <property type="entry name" value="TetR_N"/>
    <property type="match status" value="1"/>
</dbReference>
<feature type="DNA-binding region" description="H-T-H motif" evidence="4">
    <location>
        <begin position="34"/>
        <end position="53"/>
    </location>
</feature>
<dbReference type="Pfam" id="PF17922">
    <property type="entry name" value="TetR_C_17"/>
    <property type="match status" value="1"/>
</dbReference>
<evidence type="ECO:0000313" key="6">
    <source>
        <dbReference type="EMBL" id="MFC7373288.1"/>
    </source>
</evidence>
<keyword evidence="3" id="KW-0804">Transcription</keyword>
<evidence type="ECO:0000313" key="7">
    <source>
        <dbReference type="Proteomes" id="UP001596549"/>
    </source>
</evidence>
<protein>
    <submittedName>
        <fullName evidence="6">TetR/AcrR family transcriptional regulator</fullName>
    </submittedName>
</protein>
<proteinExistence type="predicted"/>
<evidence type="ECO:0000256" key="3">
    <source>
        <dbReference type="ARBA" id="ARBA00023163"/>
    </source>
</evidence>
<dbReference type="PANTHER" id="PTHR47506:SF6">
    <property type="entry name" value="HTH-TYPE TRANSCRIPTIONAL REPRESSOR NEMR"/>
    <property type="match status" value="1"/>
</dbReference>
<name>A0ABW2NVJ4_9BACL</name>
<reference evidence="7" key="1">
    <citation type="journal article" date="2019" name="Int. J. Syst. Evol. Microbiol.">
        <title>The Global Catalogue of Microorganisms (GCM) 10K type strain sequencing project: providing services to taxonomists for standard genome sequencing and annotation.</title>
        <authorList>
            <consortium name="The Broad Institute Genomics Platform"/>
            <consortium name="The Broad Institute Genome Sequencing Center for Infectious Disease"/>
            <person name="Wu L."/>
            <person name="Ma J."/>
        </authorList>
    </citation>
    <scope>NUCLEOTIDE SEQUENCE [LARGE SCALE GENOMIC DNA]</scope>
    <source>
        <strain evidence="7">NBRC 106396</strain>
    </source>
</reference>
<evidence type="ECO:0000256" key="1">
    <source>
        <dbReference type="ARBA" id="ARBA00023015"/>
    </source>
</evidence>
<keyword evidence="7" id="KW-1185">Reference proteome</keyword>
<dbReference type="PROSITE" id="PS50977">
    <property type="entry name" value="HTH_TETR_2"/>
    <property type="match status" value="1"/>
</dbReference>
<dbReference type="SUPFAM" id="SSF46689">
    <property type="entry name" value="Homeodomain-like"/>
    <property type="match status" value="1"/>
</dbReference>
<evidence type="ECO:0000256" key="4">
    <source>
        <dbReference type="PROSITE-ProRule" id="PRU00335"/>
    </source>
</evidence>
<keyword evidence="1" id="KW-0805">Transcription regulation</keyword>
<feature type="domain" description="HTH tetR-type" evidence="5">
    <location>
        <begin position="11"/>
        <end position="71"/>
    </location>
</feature>
<comment type="caution">
    <text evidence="6">The sequence shown here is derived from an EMBL/GenBank/DDBJ whole genome shotgun (WGS) entry which is preliminary data.</text>
</comment>
<gene>
    <name evidence="6" type="ORF">ACFQPF_16735</name>
</gene>
<dbReference type="InterPro" id="IPR001647">
    <property type="entry name" value="HTH_TetR"/>
</dbReference>
<evidence type="ECO:0000256" key="2">
    <source>
        <dbReference type="ARBA" id="ARBA00023125"/>
    </source>
</evidence>
<dbReference type="InterPro" id="IPR036271">
    <property type="entry name" value="Tet_transcr_reg_TetR-rel_C_sf"/>
</dbReference>
<accession>A0ABW2NVJ4</accession>
<dbReference type="InterPro" id="IPR041612">
    <property type="entry name" value="YfiR_C"/>
</dbReference>
<keyword evidence="2 4" id="KW-0238">DNA-binding</keyword>
<dbReference type="PRINTS" id="PR00455">
    <property type="entry name" value="HTHTETR"/>
</dbReference>
<dbReference type="SUPFAM" id="SSF48498">
    <property type="entry name" value="Tetracyclin repressor-like, C-terminal domain"/>
    <property type="match status" value="1"/>
</dbReference>
<dbReference type="EMBL" id="JBHTCP010000051">
    <property type="protein sequence ID" value="MFC7373288.1"/>
    <property type="molecule type" value="Genomic_DNA"/>
</dbReference>
<dbReference type="RefSeq" id="WP_379751068.1">
    <property type="nucleotide sequence ID" value="NZ_JBHTCP010000051.1"/>
</dbReference>
<organism evidence="6 7">
    <name type="scientific">Fictibacillus iocasae</name>
    <dbReference type="NCBI Taxonomy" id="2715437"/>
    <lineage>
        <taxon>Bacteria</taxon>
        <taxon>Bacillati</taxon>
        <taxon>Bacillota</taxon>
        <taxon>Bacilli</taxon>
        <taxon>Bacillales</taxon>
        <taxon>Fictibacillaceae</taxon>
        <taxon>Fictibacillus</taxon>
    </lineage>
</organism>